<name>A0A3P7VEN5_RODNA</name>
<feature type="region of interest" description="Disordered" evidence="5">
    <location>
        <begin position="369"/>
        <end position="402"/>
    </location>
</feature>
<dbReference type="SMART" id="SM00060">
    <property type="entry name" value="FN3"/>
    <property type="match status" value="1"/>
</dbReference>
<feature type="region of interest" description="Disordered" evidence="5">
    <location>
        <begin position="543"/>
        <end position="600"/>
    </location>
</feature>
<evidence type="ECO:0000259" key="8">
    <source>
        <dbReference type="PROSITE" id="PS50853"/>
    </source>
</evidence>
<dbReference type="PANTHER" id="PTHR12231">
    <property type="entry name" value="CTX-RELATED TYPE I TRANSMEMBRANE PROTEIN"/>
    <property type="match status" value="1"/>
</dbReference>
<evidence type="ECO:0000313" key="9">
    <source>
        <dbReference type="EMBL" id="VDO03802.1"/>
    </source>
</evidence>
<protein>
    <recommendedName>
        <fullName evidence="11">Ig-like domain-containing protein</fullName>
    </recommendedName>
</protein>
<dbReference type="CDD" id="cd00096">
    <property type="entry name" value="Ig"/>
    <property type="match status" value="1"/>
</dbReference>
<dbReference type="Pfam" id="PF13927">
    <property type="entry name" value="Ig_3"/>
    <property type="match status" value="1"/>
</dbReference>
<dbReference type="PANTHER" id="PTHR12231:SF253">
    <property type="entry name" value="DPR-INTERACTING PROTEIN ETA, ISOFORM B-RELATED"/>
    <property type="match status" value="1"/>
</dbReference>
<dbReference type="Proteomes" id="UP000278807">
    <property type="component" value="Unassembled WGS sequence"/>
</dbReference>
<feature type="compositionally biased region" description="Pro residues" evidence="5">
    <location>
        <begin position="798"/>
        <end position="807"/>
    </location>
</feature>
<feature type="domain" description="Ig-like" evidence="7">
    <location>
        <begin position="1"/>
        <end position="123"/>
    </location>
</feature>
<dbReference type="InterPro" id="IPR003961">
    <property type="entry name" value="FN3_dom"/>
</dbReference>
<dbReference type="Gene3D" id="2.60.40.10">
    <property type="entry name" value="Immunoglobulins"/>
    <property type="match status" value="3"/>
</dbReference>
<evidence type="ECO:0000256" key="2">
    <source>
        <dbReference type="ARBA" id="ARBA00022737"/>
    </source>
</evidence>
<feature type="compositionally biased region" description="Low complexity" evidence="5">
    <location>
        <begin position="853"/>
        <end position="870"/>
    </location>
</feature>
<dbReference type="InterPro" id="IPR051170">
    <property type="entry name" value="Neural/epithelial_adhesion"/>
</dbReference>
<dbReference type="InterPro" id="IPR007110">
    <property type="entry name" value="Ig-like_dom"/>
</dbReference>
<keyword evidence="2" id="KW-0677">Repeat</keyword>
<evidence type="ECO:0000256" key="5">
    <source>
        <dbReference type="SAM" id="MobiDB-lite"/>
    </source>
</evidence>
<dbReference type="InterPro" id="IPR036179">
    <property type="entry name" value="Ig-like_dom_sf"/>
</dbReference>
<gene>
    <name evidence="9" type="ORF">HNAJ_LOCUS7942</name>
</gene>
<evidence type="ECO:0000256" key="4">
    <source>
        <dbReference type="ARBA" id="ARBA00023319"/>
    </source>
</evidence>
<evidence type="ECO:0000313" key="10">
    <source>
        <dbReference type="Proteomes" id="UP000278807"/>
    </source>
</evidence>
<feature type="compositionally biased region" description="Low complexity" evidence="5">
    <location>
        <begin position="560"/>
        <end position="573"/>
    </location>
</feature>
<feature type="compositionally biased region" description="Low complexity" evidence="5">
    <location>
        <begin position="375"/>
        <end position="388"/>
    </location>
</feature>
<evidence type="ECO:0000256" key="6">
    <source>
        <dbReference type="SAM" id="Phobius"/>
    </source>
</evidence>
<dbReference type="SMART" id="SM00409">
    <property type="entry name" value="IG"/>
    <property type="match status" value="2"/>
</dbReference>
<keyword evidence="4" id="KW-0393">Immunoglobulin domain</keyword>
<dbReference type="PROSITE" id="PS50853">
    <property type="entry name" value="FN3"/>
    <property type="match status" value="1"/>
</dbReference>
<sequence>MIGEPLVNSTTKGKEAELVCRVKANPPPKASSVYWRRVTDDTPLTEVTASIIAGEADGSASDLKRTEKTSITGLRCNQEFVSRRAKYYVKCFTPEPYHLVSTLYITDVDPSDVGRYECFVDNGIGSPVVRLIDLIYPFAPKILEIPRWMRAAPPYDPSEMGFSNRSHHLLSPSASIPPTTVVCIIAAEPIPTVTWFRDPANLTLVEGGQFKSSVTRLHAGRYRALLTIEFVKQVDYGSYYCQAKNGMGMDVGKVVLGPTTSPGRPGNPVLVKSTSSSLTVGWRQAFNGGPPQTFIVKWAPDDAPDAVQTAEVKEDPLSEVTKYTIENLPKVTRYRICVGAKNSLHKPSPFTDYLIASTAAAADPIEEAMRDEAHSGSSGSVTSGGNRSPLNENPGYIGEDGTNTSSPSVSMIITIATCFGCLIFITNLIIVGLVLHRRHQKKNSGLKRIPGTDSLVKCGVMDGYPIADCYPDRFINGQHVFGPFIDSASQKDSLSQYQFEHFGQCSPQMPAEYISSTGSYFPRESPLNLFTNSPTLITPEQHAMAMHHQQQQHRMNPQTLSRSSSPLHSSRSHGIQPATPSSLEHSHQRHPSFSGGGGSGGVYPPDQSIYLVAAPNPHRYIADDPLAAASLYGGLQPGAVSPHSLTDKSIGGISDGRGGIGNGGPGSGSYASSGGRVVYTGANTLGYHASTRMITSFYTPQRHDLNPGASNTLAPHIQTTFGQVPRRNSSFATPDRNYPLENTTIGNTIKRPVVNFATDGNQPPIMQVTDMDTINAVGTSNDLTMSSDLGATIPPPTDFGLPPPPPQSGQEANVMGPQYPSSQIRHHFGLSGESGIEWLGSPSRQPPVTLIRGSSSPQSQNPNNQQQGPGVHFDLKM</sequence>
<dbReference type="PROSITE" id="PS50835">
    <property type="entry name" value="IG_LIKE"/>
    <property type="match status" value="2"/>
</dbReference>
<keyword evidence="3" id="KW-1015">Disulfide bond</keyword>
<dbReference type="SUPFAM" id="SSF48726">
    <property type="entry name" value="Immunoglobulin"/>
    <property type="match status" value="2"/>
</dbReference>
<keyword evidence="10" id="KW-1185">Reference proteome</keyword>
<keyword evidence="6" id="KW-0812">Transmembrane</keyword>
<evidence type="ECO:0000256" key="1">
    <source>
        <dbReference type="ARBA" id="ARBA00022729"/>
    </source>
</evidence>
<dbReference type="SMART" id="SM00408">
    <property type="entry name" value="IGc2"/>
    <property type="match status" value="2"/>
</dbReference>
<evidence type="ECO:0000259" key="7">
    <source>
        <dbReference type="PROSITE" id="PS50835"/>
    </source>
</evidence>
<dbReference type="OrthoDB" id="6273039at2759"/>
<proteinExistence type="predicted"/>
<keyword evidence="6" id="KW-0472">Membrane</keyword>
<reference evidence="9 10" key="1">
    <citation type="submission" date="2018-11" db="EMBL/GenBank/DDBJ databases">
        <authorList>
            <consortium name="Pathogen Informatics"/>
        </authorList>
    </citation>
    <scope>NUCLEOTIDE SEQUENCE [LARGE SCALE GENOMIC DNA]</scope>
</reference>
<feature type="region of interest" description="Disordered" evidence="5">
    <location>
        <begin position="798"/>
        <end position="877"/>
    </location>
</feature>
<dbReference type="InterPro" id="IPR003598">
    <property type="entry name" value="Ig_sub2"/>
</dbReference>
<feature type="compositionally biased region" description="Low complexity" evidence="5">
    <location>
        <begin position="543"/>
        <end position="553"/>
    </location>
</feature>
<dbReference type="AlphaFoldDB" id="A0A3P7VEN5"/>
<accession>A0A3P7VEN5</accession>
<organism evidence="9 10">
    <name type="scientific">Rodentolepis nana</name>
    <name type="common">Dwarf tapeworm</name>
    <name type="synonym">Hymenolepis nana</name>
    <dbReference type="NCBI Taxonomy" id="102285"/>
    <lineage>
        <taxon>Eukaryota</taxon>
        <taxon>Metazoa</taxon>
        <taxon>Spiralia</taxon>
        <taxon>Lophotrochozoa</taxon>
        <taxon>Platyhelminthes</taxon>
        <taxon>Cestoda</taxon>
        <taxon>Eucestoda</taxon>
        <taxon>Cyclophyllidea</taxon>
        <taxon>Hymenolepididae</taxon>
        <taxon>Rodentolepis</taxon>
    </lineage>
</organism>
<dbReference type="EMBL" id="UZAE01012156">
    <property type="protein sequence ID" value="VDO03802.1"/>
    <property type="molecule type" value="Genomic_DNA"/>
</dbReference>
<feature type="domain" description="Ig-like" evidence="7">
    <location>
        <begin position="140"/>
        <end position="246"/>
    </location>
</feature>
<dbReference type="CDD" id="cd00063">
    <property type="entry name" value="FN3"/>
    <property type="match status" value="1"/>
</dbReference>
<dbReference type="InterPro" id="IPR036116">
    <property type="entry name" value="FN3_sf"/>
</dbReference>
<dbReference type="Pfam" id="PF00041">
    <property type="entry name" value="fn3"/>
    <property type="match status" value="1"/>
</dbReference>
<keyword evidence="1" id="KW-0732">Signal</keyword>
<keyword evidence="6" id="KW-1133">Transmembrane helix</keyword>
<dbReference type="InterPro" id="IPR013783">
    <property type="entry name" value="Ig-like_fold"/>
</dbReference>
<evidence type="ECO:0000256" key="3">
    <source>
        <dbReference type="ARBA" id="ARBA00023157"/>
    </source>
</evidence>
<feature type="domain" description="Fibronectin type-III" evidence="8">
    <location>
        <begin position="264"/>
        <end position="361"/>
    </location>
</feature>
<evidence type="ECO:0008006" key="11">
    <source>
        <dbReference type="Google" id="ProtNLM"/>
    </source>
</evidence>
<feature type="transmembrane region" description="Helical" evidence="6">
    <location>
        <begin position="411"/>
        <end position="435"/>
    </location>
</feature>
<dbReference type="InterPro" id="IPR003599">
    <property type="entry name" value="Ig_sub"/>
</dbReference>
<dbReference type="SUPFAM" id="SSF49265">
    <property type="entry name" value="Fibronectin type III"/>
    <property type="match status" value="1"/>
</dbReference>